<reference evidence="3 4" key="1">
    <citation type="submission" date="2014-04" db="EMBL/GenBank/DDBJ databases">
        <authorList>
            <consortium name="DOE Joint Genome Institute"/>
            <person name="Kuo A."/>
            <person name="Zuccaro A."/>
            <person name="Kohler A."/>
            <person name="Nagy L.G."/>
            <person name="Floudas D."/>
            <person name="Copeland A."/>
            <person name="Barry K.W."/>
            <person name="Cichocki N."/>
            <person name="Veneault-Fourrey C."/>
            <person name="LaButti K."/>
            <person name="Lindquist E.A."/>
            <person name="Lipzen A."/>
            <person name="Lundell T."/>
            <person name="Morin E."/>
            <person name="Murat C."/>
            <person name="Sun H."/>
            <person name="Tunlid A."/>
            <person name="Henrissat B."/>
            <person name="Grigoriev I.V."/>
            <person name="Hibbett D.S."/>
            <person name="Martin F."/>
            <person name="Nordberg H.P."/>
            <person name="Cantor M.N."/>
            <person name="Hua S.X."/>
        </authorList>
    </citation>
    <scope>NUCLEOTIDE SEQUENCE [LARGE SCALE GENOMIC DNA]</scope>
    <source>
        <strain evidence="3 4">MAFF 305830</strain>
    </source>
</reference>
<evidence type="ECO:0000256" key="1">
    <source>
        <dbReference type="SAM" id="MobiDB-lite"/>
    </source>
</evidence>
<keyword evidence="2" id="KW-0472">Membrane</keyword>
<name>A0A0C2X8Y4_SERVB</name>
<keyword evidence="2" id="KW-1133">Transmembrane helix</keyword>
<dbReference type="AlphaFoldDB" id="A0A0C2X8Y4"/>
<protein>
    <submittedName>
        <fullName evidence="3">Uncharacterized protein</fullName>
    </submittedName>
</protein>
<feature type="transmembrane region" description="Helical" evidence="2">
    <location>
        <begin position="838"/>
        <end position="860"/>
    </location>
</feature>
<dbReference type="HOGENOM" id="CLU_326819_0_0_1"/>
<dbReference type="EMBL" id="KN824312">
    <property type="protein sequence ID" value="KIM25662.1"/>
    <property type="molecule type" value="Genomic_DNA"/>
</dbReference>
<evidence type="ECO:0000256" key="2">
    <source>
        <dbReference type="SAM" id="Phobius"/>
    </source>
</evidence>
<dbReference type="Proteomes" id="UP000054097">
    <property type="component" value="Unassembled WGS sequence"/>
</dbReference>
<reference evidence="4" key="2">
    <citation type="submission" date="2015-01" db="EMBL/GenBank/DDBJ databases">
        <title>Evolutionary Origins and Diversification of the Mycorrhizal Mutualists.</title>
        <authorList>
            <consortium name="DOE Joint Genome Institute"/>
            <consortium name="Mycorrhizal Genomics Consortium"/>
            <person name="Kohler A."/>
            <person name="Kuo A."/>
            <person name="Nagy L.G."/>
            <person name="Floudas D."/>
            <person name="Copeland A."/>
            <person name="Barry K.W."/>
            <person name="Cichocki N."/>
            <person name="Veneault-Fourrey C."/>
            <person name="LaButti K."/>
            <person name="Lindquist E.A."/>
            <person name="Lipzen A."/>
            <person name="Lundell T."/>
            <person name="Morin E."/>
            <person name="Murat C."/>
            <person name="Riley R."/>
            <person name="Ohm R."/>
            <person name="Sun H."/>
            <person name="Tunlid A."/>
            <person name="Henrissat B."/>
            <person name="Grigoriev I.V."/>
            <person name="Hibbett D.S."/>
            <person name="Martin F."/>
        </authorList>
    </citation>
    <scope>NUCLEOTIDE SEQUENCE [LARGE SCALE GENOMIC DNA]</scope>
    <source>
        <strain evidence="4">MAFF 305830</strain>
    </source>
</reference>
<feature type="region of interest" description="Disordered" evidence="1">
    <location>
        <begin position="1"/>
        <end position="24"/>
    </location>
</feature>
<dbReference type="Pfam" id="PF14494">
    <property type="entry name" value="DUF4436"/>
    <property type="match status" value="2"/>
</dbReference>
<dbReference type="OrthoDB" id="2923771at2759"/>
<gene>
    <name evidence="3" type="ORF">M408DRAFT_25989</name>
</gene>
<feature type="transmembrane region" description="Helical" evidence="2">
    <location>
        <begin position="95"/>
        <end position="117"/>
    </location>
</feature>
<evidence type="ECO:0000313" key="4">
    <source>
        <dbReference type="Proteomes" id="UP000054097"/>
    </source>
</evidence>
<feature type="transmembrane region" description="Helical" evidence="2">
    <location>
        <begin position="904"/>
        <end position="929"/>
    </location>
</feature>
<feature type="transmembrane region" description="Helical" evidence="2">
    <location>
        <begin position="421"/>
        <end position="443"/>
    </location>
</feature>
<feature type="transmembrane region" description="Helical" evidence="2">
    <location>
        <begin position="351"/>
        <end position="379"/>
    </location>
</feature>
<evidence type="ECO:0000313" key="3">
    <source>
        <dbReference type="EMBL" id="KIM25662.1"/>
    </source>
</evidence>
<feature type="transmembrane region" description="Helical" evidence="2">
    <location>
        <begin position="872"/>
        <end position="892"/>
    </location>
</feature>
<keyword evidence="4" id="KW-1185">Reference proteome</keyword>
<organism evidence="3 4">
    <name type="scientific">Serendipita vermifera MAFF 305830</name>
    <dbReference type="NCBI Taxonomy" id="933852"/>
    <lineage>
        <taxon>Eukaryota</taxon>
        <taxon>Fungi</taxon>
        <taxon>Dikarya</taxon>
        <taxon>Basidiomycota</taxon>
        <taxon>Agaricomycotina</taxon>
        <taxon>Agaricomycetes</taxon>
        <taxon>Sebacinales</taxon>
        <taxon>Serendipitaceae</taxon>
        <taxon>Serendipita</taxon>
    </lineage>
</organism>
<dbReference type="InterPro" id="IPR027948">
    <property type="entry name" value="DUF4436"/>
</dbReference>
<keyword evidence="2" id="KW-0812">Transmembrane</keyword>
<proteinExistence type="predicted"/>
<accession>A0A0C2X8Y4</accession>
<sequence>MIDRARSAHRARYSTPQQSQPPLPLTLGYSVRSAQYDPYNNITADTNTTLLEEHNPTGYDERTLPARLKRRTTPIFKAWGKGWDRAVKGGRWPRVIYALFGAILLGIWIGLLLYFAAHESRYQKKNYTALRDAVRLGNTNDPELWYLEGSLVQFDPKTRVLSVRWSLLWSQNAADPQPFGVAGHTGAIGIYRDQSLIQETPETMARLQTAAEQTNTTDNMRFAGLRIDNSTVPPVAVLGMHSWDDFNTDISLQQAIAGNAWMTPSMGFPFDRWSGSIVFVANYHGLADGYTAPNSFGTYLDDAYLEGSMLNWRVGADRVNTCTNSTGIAVDATPSYPCQLKIQFYAHRPGLVIFATVVAVSVNWLSTIFIFIMTCEGVIMRRVRVIEGPQLLAVCFTALFALPSVRSILPGAPEFGALVDIVGIIPNVIIISLCTTMVSIALLRTMSHNNHEEQLYQQLLRQQQKEQQQYPVHFPTSSHQVPPGFKYSAFTSIDPPAKRDCDNSLRNLTSVLLNARIISFVYTASETEPGAWQAARSSMSQQSRPYIPLQTMGDGPQYGDPYNNMSANTSSTILGKDETPKLNFTDHESQYQNEDYIAMQDRLSSDGITTSDRTVDPELWYLKGSLVQFDQKTRLLSVKWSLLWSRDGSYPQPFGVKGHRIAIGLFRDQSLKEDTAARLAAIRNVTEQAAQAAGTIQNVTEYTETIMKFAGLRIDDRGVEPIATLGQRSWDDAQTDIGLQHAVTGNAWLTPSIGFPFDQWAGTIGFVISYQELSTAFKSPGSFATFLDDAYLEGSLLNWRVSIDRFNTCTNSTRTAVDVTPSYPCQLKLDFHVRRPGLVIFASIVAVAVNWLSTIFIFIMTCEGVILRRTRVIEGPGLLAVCFTALFALPTVRSILPGAPDFGALNLVGVVPNVIIISVCTVMVSVSILRPTSRSKDKELPEEQQQLLRRQ</sequence>